<protein>
    <submittedName>
        <fullName evidence="3">Uncharacterized protein</fullName>
    </submittedName>
</protein>
<name>A0ABT8EK72_9BURK</name>
<sequence>MIESILSAIWPYVIGALALIVGWFTAKQSGKSEARKEAELKQAKADIAAMEIARDAVERIDRLDDDAVRDRARKRMRDAGKQ</sequence>
<keyword evidence="2" id="KW-0812">Transmembrane</keyword>
<evidence type="ECO:0000256" key="2">
    <source>
        <dbReference type="SAM" id="Phobius"/>
    </source>
</evidence>
<keyword evidence="4" id="KW-1185">Reference proteome</keyword>
<organism evidence="3 4">
    <name type="scientific">Alcaligenes endophyticus</name>
    <dbReference type="NCBI Taxonomy" id="1929088"/>
    <lineage>
        <taxon>Bacteria</taxon>
        <taxon>Pseudomonadati</taxon>
        <taxon>Pseudomonadota</taxon>
        <taxon>Betaproteobacteria</taxon>
        <taxon>Burkholderiales</taxon>
        <taxon>Alcaligenaceae</taxon>
        <taxon>Alcaligenes</taxon>
    </lineage>
</organism>
<dbReference type="Proteomes" id="UP001168613">
    <property type="component" value="Unassembled WGS sequence"/>
</dbReference>
<dbReference type="RefSeq" id="WP_266124366.1">
    <property type="nucleotide sequence ID" value="NZ_JAJHNU010000002.1"/>
</dbReference>
<accession>A0ABT8EK72</accession>
<proteinExistence type="predicted"/>
<evidence type="ECO:0000313" key="3">
    <source>
        <dbReference type="EMBL" id="MDN4121699.1"/>
    </source>
</evidence>
<keyword evidence="2" id="KW-0472">Membrane</keyword>
<keyword evidence="1" id="KW-0175">Coiled coil</keyword>
<evidence type="ECO:0000313" key="4">
    <source>
        <dbReference type="Proteomes" id="UP001168613"/>
    </source>
</evidence>
<feature type="coiled-coil region" evidence="1">
    <location>
        <begin position="33"/>
        <end position="60"/>
    </location>
</feature>
<comment type="caution">
    <text evidence="3">The sequence shown here is derived from an EMBL/GenBank/DDBJ whole genome shotgun (WGS) entry which is preliminary data.</text>
</comment>
<dbReference type="EMBL" id="JAJHNU010000002">
    <property type="protein sequence ID" value="MDN4121699.1"/>
    <property type="molecule type" value="Genomic_DNA"/>
</dbReference>
<feature type="transmembrane region" description="Helical" evidence="2">
    <location>
        <begin position="6"/>
        <end position="26"/>
    </location>
</feature>
<gene>
    <name evidence="3" type="ORF">LMS43_10395</name>
</gene>
<keyword evidence="2" id="KW-1133">Transmembrane helix</keyword>
<evidence type="ECO:0000256" key="1">
    <source>
        <dbReference type="SAM" id="Coils"/>
    </source>
</evidence>
<reference evidence="3" key="1">
    <citation type="submission" date="2021-11" db="EMBL/GenBank/DDBJ databases">
        <title>Draft genome sequence of Alcaligenes endophyticus type strain CCUG 75668T.</title>
        <authorList>
            <person name="Salva-Serra F."/>
            <person name="Duran R.E."/>
            <person name="Seeger M."/>
            <person name="Moore E.R.B."/>
            <person name="Jaen-Luchoro D."/>
        </authorList>
    </citation>
    <scope>NUCLEOTIDE SEQUENCE</scope>
    <source>
        <strain evidence="3">CCUG 75668</strain>
    </source>
</reference>